<keyword evidence="3" id="KW-1185">Reference proteome</keyword>
<dbReference type="Proteomes" id="UP000565579">
    <property type="component" value="Unassembled WGS sequence"/>
</dbReference>
<protein>
    <recommendedName>
        <fullName evidence="1">Metallo-beta-lactamase domain-containing protein</fullName>
    </recommendedName>
</protein>
<evidence type="ECO:0000313" key="3">
    <source>
        <dbReference type="Proteomes" id="UP000565579"/>
    </source>
</evidence>
<dbReference type="InterPro" id="IPR001279">
    <property type="entry name" value="Metallo-B-lactamas"/>
</dbReference>
<dbReference type="RefSeq" id="WP_221524945.1">
    <property type="nucleotide sequence ID" value="NZ_BAAAXY010000014.1"/>
</dbReference>
<evidence type="ECO:0000259" key="1">
    <source>
        <dbReference type="Pfam" id="PF12706"/>
    </source>
</evidence>
<proteinExistence type="predicted"/>
<sequence length="254" mass="27045">MRVRLFVRRDWRCRSASASRCEDGRSRGRCYDLLPLGRRILSDQLTYPFGEHDVGALRPAIPLYVPAGGRDLLRGLAALFPLPTAPILDRVFDLALDVRGYRPGQEFELGGCHVTMHGLRHALPNCGARVRGPAATLAYTGDTGVTGALHTLAADAGLLLAEATLDRTDSTSHGHTSTVPCTSPCRAWCTSCRRTGLEVVTGHACRSPARRGDRRRAAATASRATAARAKPAFPARSIACSTGTAGGCAKPCQA</sequence>
<comment type="caution">
    <text evidence="2">The sequence shown here is derived from an EMBL/GenBank/DDBJ whole genome shotgun (WGS) entry which is preliminary data.</text>
</comment>
<feature type="domain" description="Metallo-beta-lactamase" evidence="1">
    <location>
        <begin position="55"/>
        <end position="177"/>
    </location>
</feature>
<dbReference type="Gene3D" id="3.60.15.10">
    <property type="entry name" value="Ribonuclease Z/Hydroxyacylglutathione hydrolase-like"/>
    <property type="match status" value="1"/>
</dbReference>
<reference evidence="2 3" key="1">
    <citation type="submission" date="2020-08" db="EMBL/GenBank/DDBJ databases">
        <title>Sequencing the genomes of 1000 actinobacteria strains.</title>
        <authorList>
            <person name="Klenk H.-P."/>
        </authorList>
    </citation>
    <scope>NUCLEOTIDE SEQUENCE [LARGE SCALE GENOMIC DNA]</scope>
    <source>
        <strain evidence="2 3">DSM 43768</strain>
    </source>
</reference>
<evidence type="ECO:0000313" key="2">
    <source>
        <dbReference type="EMBL" id="MBB6550283.1"/>
    </source>
</evidence>
<name>A0A7X0NVA7_9ACTN</name>
<dbReference type="Pfam" id="PF12706">
    <property type="entry name" value="Lactamase_B_2"/>
    <property type="match status" value="1"/>
</dbReference>
<dbReference type="SUPFAM" id="SSF56281">
    <property type="entry name" value="Metallo-hydrolase/oxidoreductase"/>
    <property type="match status" value="1"/>
</dbReference>
<organism evidence="2 3">
    <name type="scientific">Nonomuraea rubra</name>
    <dbReference type="NCBI Taxonomy" id="46180"/>
    <lineage>
        <taxon>Bacteria</taxon>
        <taxon>Bacillati</taxon>
        <taxon>Actinomycetota</taxon>
        <taxon>Actinomycetes</taxon>
        <taxon>Streptosporangiales</taxon>
        <taxon>Streptosporangiaceae</taxon>
        <taxon>Nonomuraea</taxon>
    </lineage>
</organism>
<dbReference type="InterPro" id="IPR036866">
    <property type="entry name" value="RibonucZ/Hydroxyglut_hydro"/>
</dbReference>
<gene>
    <name evidence="2" type="ORF">HD593_005078</name>
</gene>
<dbReference type="AlphaFoldDB" id="A0A7X0NVA7"/>
<dbReference type="EMBL" id="JACHMI010000001">
    <property type="protein sequence ID" value="MBB6550283.1"/>
    <property type="molecule type" value="Genomic_DNA"/>
</dbReference>
<accession>A0A7X0NVA7</accession>